<dbReference type="InterPro" id="IPR009601">
    <property type="entry name" value="CENP-R"/>
</dbReference>
<keyword evidence="3" id="KW-1185">Reference proteome</keyword>
<accession>A0AAV1Q4L8</accession>
<protein>
    <submittedName>
        <fullName evidence="2">Uncharacterized protein LOC122989533 isoform X3</fullName>
    </submittedName>
</protein>
<dbReference type="AlphaFoldDB" id="A0AAV1Q4L8"/>
<dbReference type="PANTHER" id="PTHR15581:SF0">
    <property type="entry name" value="CENTROMERE PROTEIN R"/>
    <property type="match status" value="1"/>
</dbReference>
<evidence type="ECO:0000256" key="1">
    <source>
        <dbReference type="SAM" id="MobiDB-lite"/>
    </source>
</evidence>
<dbReference type="EMBL" id="CAWUFR010000481">
    <property type="protein sequence ID" value="CAK6978384.1"/>
    <property type="molecule type" value="Genomic_DNA"/>
</dbReference>
<feature type="compositionally biased region" description="Polar residues" evidence="1">
    <location>
        <begin position="30"/>
        <end position="40"/>
    </location>
</feature>
<sequence length="150" mass="16570">MTTKRAQDMENADNHPASKIPKLSKANAPLTATATSNSQAGKAKVTTCEQDTQQTDLEKLDSLRSKLELSVDAFIRARKKLEEILSAEGSSEQEHFLTGSSADLKTELKRHRELTFRAESSLKGNKDNRKHSQDGTRTGSSYDFLKSIMG</sequence>
<proteinExistence type="predicted"/>
<feature type="region of interest" description="Disordered" evidence="1">
    <location>
        <begin position="1"/>
        <end position="55"/>
    </location>
</feature>
<feature type="compositionally biased region" description="Basic and acidic residues" evidence="1">
    <location>
        <begin position="124"/>
        <end position="134"/>
    </location>
</feature>
<comment type="caution">
    <text evidence="2">The sequence shown here is derived from an EMBL/GenBank/DDBJ whole genome shotgun (WGS) entry which is preliminary data.</text>
</comment>
<feature type="region of interest" description="Disordered" evidence="1">
    <location>
        <begin position="115"/>
        <end position="150"/>
    </location>
</feature>
<organism evidence="2 3">
    <name type="scientific">Scomber scombrus</name>
    <name type="common">Atlantic mackerel</name>
    <name type="synonym">Scomber vernalis</name>
    <dbReference type="NCBI Taxonomy" id="13677"/>
    <lineage>
        <taxon>Eukaryota</taxon>
        <taxon>Metazoa</taxon>
        <taxon>Chordata</taxon>
        <taxon>Craniata</taxon>
        <taxon>Vertebrata</taxon>
        <taxon>Euteleostomi</taxon>
        <taxon>Actinopterygii</taxon>
        <taxon>Neopterygii</taxon>
        <taxon>Teleostei</taxon>
        <taxon>Neoteleostei</taxon>
        <taxon>Acanthomorphata</taxon>
        <taxon>Pelagiaria</taxon>
        <taxon>Scombriformes</taxon>
        <taxon>Scombridae</taxon>
        <taxon>Scomber</taxon>
    </lineage>
</organism>
<dbReference type="GO" id="GO:0006355">
    <property type="term" value="P:regulation of DNA-templated transcription"/>
    <property type="evidence" value="ECO:0007669"/>
    <property type="project" value="InterPro"/>
</dbReference>
<gene>
    <name evidence="2" type="ORF">FSCOSCO3_A015355</name>
</gene>
<dbReference type="GO" id="GO:0005654">
    <property type="term" value="C:nucleoplasm"/>
    <property type="evidence" value="ECO:0007669"/>
    <property type="project" value="TreeGrafter"/>
</dbReference>
<dbReference type="GO" id="GO:0034080">
    <property type="term" value="P:CENP-A containing chromatin assembly"/>
    <property type="evidence" value="ECO:0007669"/>
    <property type="project" value="InterPro"/>
</dbReference>
<evidence type="ECO:0000313" key="3">
    <source>
        <dbReference type="Proteomes" id="UP001314229"/>
    </source>
</evidence>
<dbReference type="Proteomes" id="UP001314229">
    <property type="component" value="Unassembled WGS sequence"/>
</dbReference>
<dbReference type="PANTHER" id="PTHR15581">
    <property type="entry name" value="CENTROMERE PROTEIN R"/>
    <property type="match status" value="1"/>
</dbReference>
<evidence type="ECO:0000313" key="2">
    <source>
        <dbReference type="EMBL" id="CAK6978384.1"/>
    </source>
</evidence>
<name>A0AAV1Q4L8_SCOSC</name>
<reference evidence="2 3" key="1">
    <citation type="submission" date="2024-01" db="EMBL/GenBank/DDBJ databases">
        <authorList>
            <person name="Alioto T."/>
            <person name="Alioto T."/>
            <person name="Gomez Garrido J."/>
        </authorList>
    </citation>
    <scope>NUCLEOTIDE SEQUENCE [LARGE SCALE GENOMIC DNA]</scope>
</reference>